<dbReference type="PROSITE" id="PS00344">
    <property type="entry name" value="GATA_ZN_FINGER_1"/>
    <property type="match status" value="1"/>
</dbReference>
<dbReference type="InterPro" id="IPR051140">
    <property type="entry name" value="GATA_TF"/>
</dbReference>
<comment type="similarity">
    <text evidence="1">Belongs to the type IV zinc-finger family. Class A subfamily.</text>
</comment>
<reference evidence="9" key="3">
    <citation type="submission" date="2015-04" db="UniProtKB">
        <authorList>
            <consortium name="EnsemblPlants"/>
        </authorList>
    </citation>
    <scope>IDENTIFICATION</scope>
</reference>
<dbReference type="GO" id="GO:0006355">
    <property type="term" value="P:regulation of DNA-templated transcription"/>
    <property type="evidence" value="ECO:0007669"/>
    <property type="project" value="InterPro"/>
</dbReference>
<evidence type="ECO:0000256" key="6">
    <source>
        <dbReference type="PROSITE-ProRule" id="PRU00094"/>
    </source>
</evidence>
<keyword evidence="2" id="KW-0479">Metal-binding</keyword>
<dbReference type="eggNOG" id="KOG1601">
    <property type="taxonomic scope" value="Eukaryota"/>
</dbReference>
<dbReference type="STRING" id="77586.A0A0D9VP43"/>
<keyword evidence="10" id="KW-1185">Reference proteome</keyword>
<reference evidence="10" key="2">
    <citation type="submission" date="2013-12" db="EMBL/GenBank/DDBJ databases">
        <authorList>
            <person name="Yu Y."/>
            <person name="Lee S."/>
            <person name="de Baynast K."/>
            <person name="Wissotski M."/>
            <person name="Liu L."/>
            <person name="Talag J."/>
            <person name="Goicoechea J."/>
            <person name="Angelova A."/>
            <person name="Jetty R."/>
            <person name="Kudrna D."/>
            <person name="Golser W."/>
            <person name="Rivera L."/>
            <person name="Zhang J."/>
            <person name="Wing R."/>
        </authorList>
    </citation>
    <scope>NUCLEOTIDE SEQUENCE</scope>
</reference>
<dbReference type="AlphaFoldDB" id="A0A0D9VP43"/>
<dbReference type="InterPro" id="IPR013088">
    <property type="entry name" value="Znf_NHR/GATA"/>
</dbReference>
<name>A0A0D9VP43_9ORYZ</name>
<sequence>MSSYCVVPFDFLAGGDGNGGDDDDDMPCPTDGLCWPDDPIDEVMKCLSVIDEPLLHALKLNCSPSLPPPAADSGGGNTSRRESNAPAANDAQWFKASTAARKPRNPPTIVNKRVWSMDRPTLPVAVSNIRRELSSPCAAAVVADTVTIDNVHCESASPCAATIVNTVVVVHDDDSHHREEAFIGGGGGGGENSRRPTAKRRRKRKCGEEKRCGHCEATETPQWRAGPNGPSTLCNACGIRYRMDGRLLPEYRPSTSPGFGSEEYSNRHRKVVKLREKKQKEGKVISGEAVMVPAMAAPNAGEIMDQCAIVNISS</sequence>
<dbReference type="GO" id="GO:0008270">
    <property type="term" value="F:zinc ion binding"/>
    <property type="evidence" value="ECO:0007669"/>
    <property type="project" value="UniProtKB-KW"/>
</dbReference>
<dbReference type="HOGENOM" id="CLU_076470_0_0_1"/>
<evidence type="ECO:0000256" key="3">
    <source>
        <dbReference type="ARBA" id="ARBA00022771"/>
    </source>
</evidence>
<keyword evidence="5" id="KW-0010">Activator</keyword>
<keyword evidence="3 6" id="KW-0863">Zinc-finger</keyword>
<evidence type="ECO:0000259" key="8">
    <source>
        <dbReference type="PROSITE" id="PS50114"/>
    </source>
</evidence>
<dbReference type="SUPFAM" id="SSF57716">
    <property type="entry name" value="Glucocorticoid receptor-like (DNA-binding domain)"/>
    <property type="match status" value="1"/>
</dbReference>
<accession>A0A0D9VP43</accession>
<dbReference type="PROSITE" id="PS50114">
    <property type="entry name" value="GATA_ZN_FINGER_2"/>
    <property type="match status" value="1"/>
</dbReference>
<feature type="domain" description="GATA-type" evidence="8">
    <location>
        <begin position="206"/>
        <end position="267"/>
    </location>
</feature>
<dbReference type="Gene3D" id="3.30.50.10">
    <property type="entry name" value="Erythroid Transcription Factor GATA-1, subunit A"/>
    <property type="match status" value="1"/>
</dbReference>
<dbReference type="GO" id="GO:0043565">
    <property type="term" value="F:sequence-specific DNA binding"/>
    <property type="evidence" value="ECO:0007669"/>
    <property type="project" value="InterPro"/>
</dbReference>
<evidence type="ECO:0000256" key="5">
    <source>
        <dbReference type="ARBA" id="ARBA00023159"/>
    </source>
</evidence>
<dbReference type="SMART" id="SM00401">
    <property type="entry name" value="ZnF_GATA"/>
    <property type="match status" value="1"/>
</dbReference>
<dbReference type="PANTHER" id="PTHR45658:SF108">
    <property type="entry name" value="GATA ZINC FINGER FAMILY PROTEIN"/>
    <property type="match status" value="1"/>
</dbReference>
<dbReference type="EnsemblPlants" id="LPERR03G02230.1">
    <property type="protein sequence ID" value="LPERR03G02230.1"/>
    <property type="gene ID" value="LPERR03G02230"/>
</dbReference>
<evidence type="ECO:0000256" key="1">
    <source>
        <dbReference type="ARBA" id="ARBA00005694"/>
    </source>
</evidence>
<evidence type="ECO:0000313" key="10">
    <source>
        <dbReference type="Proteomes" id="UP000032180"/>
    </source>
</evidence>
<reference evidence="9 10" key="1">
    <citation type="submission" date="2012-08" db="EMBL/GenBank/DDBJ databases">
        <title>Oryza genome evolution.</title>
        <authorList>
            <person name="Wing R.A."/>
        </authorList>
    </citation>
    <scope>NUCLEOTIDE SEQUENCE</scope>
</reference>
<dbReference type="Pfam" id="PF00320">
    <property type="entry name" value="GATA"/>
    <property type="match status" value="1"/>
</dbReference>
<protein>
    <recommendedName>
        <fullName evidence="8">GATA-type domain-containing protein</fullName>
    </recommendedName>
</protein>
<evidence type="ECO:0000256" key="2">
    <source>
        <dbReference type="ARBA" id="ARBA00022723"/>
    </source>
</evidence>
<evidence type="ECO:0000313" key="9">
    <source>
        <dbReference type="EnsemblPlants" id="LPERR03G02230.1"/>
    </source>
</evidence>
<dbReference type="GO" id="GO:0030154">
    <property type="term" value="P:cell differentiation"/>
    <property type="evidence" value="ECO:0007669"/>
    <property type="project" value="TreeGrafter"/>
</dbReference>
<feature type="region of interest" description="Disordered" evidence="7">
    <location>
        <begin position="180"/>
        <end position="205"/>
    </location>
</feature>
<evidence type="ECO:0000256" key="4">
    <source>
        <dbReference type="ARBA" id="ARBA00022833"/>
    </source>
</evidence>
<dbReference type="PANTHER" id="PTHR45658">
    <property type="entry name" value="GATA TRANSCRIPTION FACTOR"/>
    <property type="match status" value="1"/>
</dbReference>
<feature type="compositionally biased region" description="Basic residues" evidence="7">
    <location>
        <begin position="196"/>
        <end position="205"/>
    </location>
</feature>
<feature type="region of interest" description="Disordered" evidence="7">
    <location>
        <begin position="67"/>
        <end position="89"/>
    </location>
</feature>
<dbReference type="Gramene" id="LPERR03G02230.1">
    <property type="protein sequence ID" value="LPERR03G02230.1"/>
    <property type="gene ID" value="LPERR03G02230"/>
</dbReference>
<dbReference type="Proteomes" id="UP000032180">
    <property type="component" value="Chromosome 3"/>
</dbReference>
<dbReference type="GO" id="GO:0005634">
    <property type="term" value="C:nucleus"/>
    <property type="evidence" value="ECO:0007669"/>
    <property type="project" value="TreeGrafter"/>
</dbReference>
<evidence type="ECO:0000256" key="7">
    <source>
        <dbReference type="SAM" id="MobiDB-lite"/>
    </source>
</evidence>
<organism evidence="9 10">
    <name type="scientific">Leersia perrieri</name>
    <dbReference type="NCBI Taxonomy" id="77586"/>
    <lineage>
        <taxon>Eukaryota</taxon>
        <taxon>Viridiplantae</taxon>
        <taxon>Streptophyta</taxon>
        <taxon>Embryophyta</taxon>
        <taxon>Tracheophyta</taxon>
        <taxon>Spermatophyta</taxon>
        <taxon>Magnoliopsida</taxon>
        <taxon>Liliopsida</taxon>
        <taxon>Poales</taxon>
        <taxon>Poaceae</taxon>
        <taxon>BOP clade</taxon>
        <taxon>Oryzoideae</taxon>
        <taxon>Oryzeae</taxon>
        <taxon>Oryzinae</taxon>
        <taxon>Leersia</taxon>
    </lineage>
</organism>
<keyword evidence="4" id="KW-0862">Zinc</keyword>
<proteinExistence type="inferred from homology"/>
<dbReference type="CDD" id="cd00202">
    <property type="entry name" value="ZnF_GATA"/>
    <property type="match status" value="1"/>
</dbReference>
<dbReference type="InterPro" id="IPR000679">
    <property type="entry name" value="Znf_GATA"/>
</dbReference>